<reference evidence="2" key="1">
    <citation type="journal article" date="2014" name="Int. J. Syst. Evol. Microbiol.">
        <title>Complete genome sequence of Corynebacterium casei LMG S-19264T (=DSM 44701T), isolated from a smear-ripened cheese.</title>
        <authorList>
            <consortium name="US DOE Joint Genome Institute (JGI-PGF)"/>
            <person name="Walter F."/>
            <person name="Albersmeier A."/>
            <person name="Kalinowski J."/>
            <person name="Ruckert C."/>
        </authorList>
    </citation>
    <scope>NUCLEOTIDE SEQUENCE</scope>
    <source>
        <strain evidence="2">JCM 4654</strain>
    </source>
</reference>
<dbReference type="CDD" id="cd01427">
    <property type="entry name" value="HAD_like"/>
    <property type="match status" value="1"/>
</dbReference>
<dbReference type="EMBL" id="BMVF01000029">
    <property type="protein sequence ID" value="GHD96667.1"/>
    <property type="molecule type" value="Genomic_DNA"/>
</dbReference>
<dbReference type="InterPro" id="IPR023214">
    <property type="entry name" value="HAD_sf"/>
</dbReference>
<proteinExistence type="predicted"/>
<dbReference type="GO" id="GO:0006281">
    <property type="term" value="P:DNA repair"/>
    <property type="evidence" value="ECO:0007669"/>
    <property type="project" value="TreeGrafter"/>
</dbReference>
<comment type="caution">
    <text evidence="2">The sequence shown here is derived from an EMBL/GenBank/DDBJ whole genome shotgun (WGS) entry which is preliminary data.</text>
</comment>
<dbReference type="GO" id="GO:0005829">
    <property type="term" value="C:cytosol"/>
    <property type="evidence" value="ECO:0007669"/>
    <property type="project" value="TreeGrafter"/>
</dbReference>
<protein>
    <recommendedName>
        <fullName evidence="4">HAD family hydrolase</fullName>
    </recommendedName>
</protein>
<feature type="region of interest" description="Disordered" evidence="1">
    <location>
        <begin position="1"/>
        <end position="21"/>
    </location>
</feature>
<organism evidence="2 3">
    <name type="scientific">Streptomyces naganishii JCM 4654</name>
    <dbReference type="NCBI Taxonomy" id="1306179"/>
    <lineage>
        <taxon>Bacteria</taxon>
        <taxon>Bacillati</taxon>
        <taxon>Actinomycetota</taxon>
        <taxon>Actinomycetes</taxon>
        <taxon>Kitasatosporales</taxon>
        <taxon>Streptomycetaceae</taxon>
        <taxon>Streptomyces</taxon>
    </lineage>
</organism>
<dbReference type="Pfam" id="PF00702">
    <property type="entry name" value="Hydrolase"/>
    <property type="match status" value="1"/>
</dbReference>
<reference evidence="2" key="2">
    <citation type="submission" date="2020-09" db="EMBL/GenBank/DDBJ databases">
        <authorList>
            <person name="Sun Q."/>
            <person name="Ohkuma M."/>
        </authorList>
    </citation>
    <scope>NUCLEOTIDE SEQUENCE</scope>
    <source>
        <strain evidence="2">JCM 4654</strain>
    </source>
</reference>
<dbReference type="PANTHER" id="PTHR43434:SF1">
    <property type="entry name" value="PHOSPHOGLYCOLATE PHOSPHATASE"/>
    <property type="match status" value="1"/>
</dbReference>
<dbReference type="InterPro" id="IPR006439">
    <property type="entry name" value="HAD-SF_hydro_IA"/>
</dbReference>
<evidence type="ECO:0000313" key="2">
    <source>
        <dbReference type="EMBL" id="GHD96667.1"/>
    </source>
</evidence>
<dbReference type="Gene3D" id="1.10.150.240">
    <property type="entry name" value="Putative phosphatase, domain 2"/>
    <property type="match status" value="1"/>
</dbReference>
<keyword evidence="3" id="KW-1185">Reference proteome</keyword>
<gene>
    <name evidence="2" type="ORF">GCM10010508_66260</name>
</gene>
<dbReference type="InterPro" id="IPR050155">
    <property type="entry name" value="HAD-like_hydrolase_sf"/>
</dbReference>
<dbReference type="PANTHER" id="PTHR43434">
    <property type="entry name" value="PHOSPHOGLYCOLATE PHOSPHATASE"/>
    <property type="match status" value="1"/>
</dbReference>
<evidence type="ECO:0000256" key="1">
    <source>
        <dbReference type="SAM" id="MobiDB-lite"/>
    </source>
</evidence>
<accession>A0A918YBD2</accession>
<dbReference type="InterPro" id="IPR023198">
    <property type="entry name" value="PGP-like_dom2"/>
</dbReference>
<dbReference type="AlphaFoldDB" id="A0A918YBD2"/>
<dbReference type="Proteomes" id="UP000608955">
    <property type="component" value="Unassembled WGS sequence"/>
</dbReference>
<name>A0A918YBD2_9ACTN</name>
<evidence type="ECO:0008006" key="4">
    <source>
        <dbReference type="Google" id="ProtNLM"/>
    </source>
</evidence>
<feature type="compositionally biased region" description="Pro residues" evidence="1">
    <location>
        <begin position="67"/>
        <end position="76"/>
    </location>
</feature>
<dbReference type="NCBIfam" id="TIGR01549">
    <property type="entry name" value="HAD-SF-IA-v1"/>
    <property type="match status" value="1"/>
</dbReference>
<feature type="region of interest" description="Disordered" evidence="1">
    <location>
        <begin position="61"/>
        <end position="80"/>
    </location>
</feature>
<dbReference type="SUPFAM" id="SSF56784">
    <property type="entry name" value="HAD-like"/>
    <property type="match status" value="1"/>
</dbReference>
<dbReference type="Gene3D" id="3.40.50.1000">
    <property type="entry name" value="HAD superfamily/HAD-like"/>
    <property type="match status" value="1"/>
</dbReference>
<evidence type="ECO:0000313" key="3">
    <source>
        <dbReference type="Proteomes" id="UP000608955"/>
    </source>
</evidence>
<dbReference type="GO" id="GO:0008967">
    <property type="term" value="F:phosphoglycolate phosphatase activity"/>
    <property type="evidence" value="ECO:0007669"/>
    <property type="project" value="TreeGrafter"/>
</dbReference>
<dbReference type="InterPro" id="IPR036412">
    <property type="entry name" value="HAD-like_sf"/>
</dbReference>
<sequence length="333" mass="35689">MEVGPRWRIGPFSGNGIAGQGEPARVRMTRTDGRNPAETAFPAETGGWRRDRSLGHTVAMTATRPPSADPTRPPTADPTGDSGCLAGLLASTRAVLLDFDGPVCDLFAGTSTAGVAARIKRRARRHWGPLAQEAEACDDSHDILQRLRDMYDTPAARPRGRRPLVVAERIVARQESRAVRTARPAPRLDGLVTSLRSLGMRLAVVSNNAEAPIRAYLRKHGIEDDFAGVFGRDPRDARRMKPDADCVLRALGRLSLPASQCLLIGDKVTDLKAARSAGTCFLGYTQDPVCARDMREGGANAVVSSYDPLIEAAGTLLPVLPKSGSLLGQEVPD</sequence>